<reference evidence="1 2" key="1">
    <citation type="journal article" date="2022" name="Plant J.">
        <title>Chromosome-level genome of Camellia lanceoleosa provides a valuable resource for understanding genome evolution and self-incompatibility.</title>
        <authorList>
            <person name="Gong W."/>
            <person name="Xiao S."/>
            <person name="Wang L."/>
            <person name="Liao Z."/>
            <person name="Chang Y."/>
            <person name="Mo W."/>
            <person name="Hu G."/>
            <person name="Li W."/>
            <person name="Zhao G."/>
            <person name="Zhu H."/>
            <person name="Hu X."/>
            <person name="Ji K."/>
            <person name="Xiang X."/>
            <person name="Song Q."/>
            <person name="Yuan D."/>
            <person name="Jin S."/>
            <person name="Zhang L."/>
        </authorList>
    </citation>
    <scope>NUCLEOTIDE SEQUENCE [LARGE SCALE GENOMIC DNA]</scope>
    <source>
        <strain evidence="1">SQ_2022a</strain>
    </source>
</reference>
<organism evidence="1 2">
    <name type="scientific">Camellia lanceoleosa</name>
    <dbReference type="NCBI Taxonomy" id="1840588"/>
    <lineage>
        <taxon>Eukaryota</taxon>
        <taxon>Viridiplantae</taxon>
        <taxon>Streptophyta</taxon>
        <taxon>Embryophyta</taxon>
        <taxon>Tracheophyta</taxon>
        <taxon>Spermatophyta</taxon>
        <taxon>Magnoliopsida</taxon>
        <taxon>eudicotyledons</taxon>
        <taxon>Gunneridae</taxon>
        <taxon>Pentapetalae</taxon>
        <taxon>asterids</taxon>
        <taxon>Ericales</taxon>
        <taxon>Theaceae</taxon>
        <taxon>Camellia</taxon>
    </lineage>
</organism>
<name>A0ACC0FS26_9ERIC</name>
<accession>A0ACC0FS26</accession>
<dbReference type="Proteomes" id="UP001060215">
    <property type="component" value="Chromosome 13"/>
</dbReference>
<dbReference type="EMBL" id="CM045770">
    <property type="protein sequence ID" value="KAI7991633.1"/>
    <property type="molecule type" value="Genomic_DNA"/>
</dbReference>
<sequence>MLTAASKDHQLPLPPPAPAKESHFRGERKRLWGRFSAEIRVPWKKTQWWLGTFDIAEEAARAYEIPQPYLPLFSHPPSLSIMAVEALHLKKSATVLIAASKDHRTTPAKDGEGIALSWRAEASLGAFLGGDPRSVEEDAAVVGNLRHPGGSRQSLQRRRQEPPRSQGQDKLRPRLPLRRISNFSNSDADSDAGD</sequence>
<gene>
    <name evidence="1" type="ORF">LOK49_LG12G01307</name>
</gene>
<protein>
    <submittedName>
        <fullName evidence="1">Ethylene-responsive transcription factor 9</fullName>
    </submittedName>
</protein>
<keyword evidence="2" id="KW-1185">Reference proteome</keyword>
<evidence type="ECO:0000313" key="1">
    <source>
        <dbReference type="EMBL" id="KAI7991633.1"/>
    </source>
</evidence>
<comment type="caution">
    <text evidence="1">The sequence shown here is derived from an EMBL/GenBank/DDBJ whole genome shotgun (WGS) entry which is preliminary data.</text>
</comment>
<proteinExistence type="predicted"/>
<evidence type="ECO:0000313" key="2">
    <source>
        <dbReference type="Proteomes" id="UP001060215"/>
    </source>
</evidence>